<evidence type="ECO:0008006" key="6">
    <source>
        <dbReference type="Google" id="ProtNLM"/>
    </source>
</evidence>
<sequence length="256" mass="27630">MDQFSLKGNTAVITGGARGLGFAFAEALAEAGANITILDIGTPQLGSLQTLAMKHSVKLEAYKVDVTSREQVNQVVETIEKEFGSVDVNINAAGVVTDEPFLTTSDKDLSSIFNANFVGSFLVAQACANAMVRKWEKIDKPKPQDAPLIGSIILISSVATHISTMAQQISCYTVSKAAVRGLVKPFAMELAQYGIRVEKTFPDLLKQFNQESMFGRVGEPDELKPAILYLAASTWTTGQDLLVDGGVSSWKHRGNW</sequence>
<organism evidence="4 5">
    <name type="scientific">Penicillium cataractarum</name>
    <dbReference type="NCBI Taxonomy" id="2100454"/>
    <lineage>
        <taxon>Eukaryota</taxon>
        <taxon>Fungi</taxon>
        <taxon>Dikarya</taxon>
        <taxon>Ascomycota</taxon>
        <taxon>Pezizomycotina</taxon>
        <taxon>Eurotiomycetes</taxon>
        <taxon>Eurotiomycetidae</taxon>
        <taxon>Eurotiales</taxon>
        <taxon>Aspergillaceae</taxon>
        <taxon>Penicillium</taxon>
    </lineage>
</organism>
<evidence type="ECO:0000313" key="4">
    <source>
        <dbReference type="EMBL" id="KAJ5358866.1"/>
    </source>
</evidence>
<keyword evidence="2" id="KW-0521">NADP</keyword>
<dbReference type="PRINTS" id="PR00080">
    <property type="entry name" value="SDRFAMILY"/>
</dbReference>
<evidence type="ECO:0000256" key="3">
    <source>
        <dbReference type="ARBA" id="ARBA00023002"/>
    </source>
</evidence>
<dbReference type="GO" id="GO:0016616">
    <property type="term" value="F:oxidoreductase activity, acting on the CH-OH group of donors, NAD or NADP as acceptor"/>
    <property type="evidence" value="ECO:0007669"/>
    <property type="project" value="TreeGrafter"/>
</dbReference>
<dbReference type="InterPro" id="IPR002347">
    <property type="entry name" value="SDR_fam"/>
</dbReference>
<dbReference type="SUPFAM" id="SSF51735">
    <property type="entry name" value="NAD(P)-binding Rossmann-fold domains"/>
    <property type="match status" value="1"/>
</dbReference>
<gene>
    <name evidence="4" type="ORF">N7496_011279</name>
</gene>
<dbReference type="PRINTS" id="PR00081">
    <property type="entry name" value="GDHRDH"/>
</dbReference>
<evidence type="ECO:0000313" key="5">
    <source>
        <dbReference type="Proteomes" id="UP001147782"/>
    </source>
</evidence>
<keyword evidence="3" id="KW-0560">Oxidoreductase</keyword>
<dbReference type="PROSITE" id="PS00061">
    <property type="entry name" value="ADH_SHORT"/>
    <property type="match status" value="1"/>
</dbReference>
<dbReference type="Proteomes" id="UP001147782">
    <property type="component" value="Unassembled WGS sequence"/>
</dbReference>
<comment type="caution">
    <text evidence="4">The sequence shown here is derived from an EMBL/GenBank/DDBJ whole genome shotgun (WGS) entry which is preliminary data.</text>
</comment>
<dbReference type="InterPro" id="IPR020904">
    <property type="entry name" value="Sc_DH/Rdtase_CS"/>
</dbReference>
<dbReference type="PANTHER" id="PTHR42760">
    <property type="entry name" value="SHORT-CHAIN DEHYDROGENASES/REDUCTASES FAMILY MEMBER"/>
    <property type="match status" value="1"/>
</dbReference>
<comment type="similarity">
    <text evidence="1">Belongs to the short-chain dehydrogenases/reductases (SDR) family.</text>
</comment>
<protein>
    <recommendedName>
        <fullName evidence="6">NAD(P)-binding protein</fullName>
    </recommendedName>
</protein>
<name>A0A9W9REZ9_9EURO</name>
<dbReference type="AlphaFoldDB" id="A0A9W9REZ9"/>
<reference evidence="4" key="2">
    <citation type="journal article" date="2023" name="IMA Fungus">
        <title>Comparative genomic study of the Penicillium genus elucidates a diverse pangenome and 15 lateral gene transfer events.</title>
        <authorList>
            <person name="Petersen C."/>
            <person name="Sorensen T."/>
            <person name="Nielsen M.R."/>
            <person name="Sondergaard T.E."/>
            <person name="Sorensen J.L."/>
            <person name="Fitzpatrick D.A."/>
            <person name="Frisvad J.C."/>
            <person name="Nielsen K.L."/>
        </authorList>
    </citation>
    <scope>NUCLEOTIDE SEQUENCE</scope>
    <source>
        <strain evidence="4">IBT 29864</strain>
    </source>
</reference>
<evidence type="ECO:0000256" key="1">
    <source>
        <dbReference type="ARBA" id="ARBA00006484"/>
    </source>
</evidence>
<dbReference type="Pfam" id="PF13561">
    <property type="entry name" value="adh_short_C2"/>
    <property type="match status" value="1"/>
</dbReference>
<reference evidence="4" key="1">
    <citation type="submission" date="2022-11" db="EMBL/GenBank/DDBJ databases">
        <authorList>
            <person name="Petersen C."/>
        </authorList>
    </citation>
    <scope>NUCLEOTIDE SEQUENCE</scope>
    <source>
        <strain evidence="4">IBT 29864</strain>
    </source>
</reference>
<evidence type="ECO:0000256" key="2">
    <source>
        <dbReference type="ARBA" id="ARBA00022857"/>
    </source>
</evidence>
<dbReference type="EMBL" id="JAPZBS010000009">
    <property type="protein sequence ID" value="KAJ5358866.1"/>
    <property type="molecule type" value="Genomic_DNA"/>
</dbReference>
<dbReference type="PANTHER" id="PTHR42760:SF115">
    <property type="entry name" value="3-OXOACYL-[ACYL-CARRIER-PROTEIN] REDUCTASE FABG"/>
    <property type="match status" value="1"/>
</dbReference>
<dbReference type="InterPro" id="IPR036291">
    <property type="entry name" value="NAD(P)-bd_dom_sf"/>
</dbReference>
<dbReference type="RefSeq" id="XP_056550152.1">
    <property type="nucleotide sequence ID" value="XM_056704192.1"/>
</dbReference>
<proteinExistence type="inferred from homology"/>
<dbReference type="OrthoDB" id="5325318at2759"/>
<dbReference type="Gene3D" id="3.40.50.720">
    <property type="entry name" value="NAD(P)-binding Rossmann-like Domain"/>
    <property type="match status" value="1"/>
</dbReference>
<accession>A0A9W9REZ9</accession>
<dbReference type="GeneID" id="81443371"/>
<keyword evidence="5" id="KW-1185">Reference proteome</keyword>